<protein>
    <submittedName>
        <fullName evidence="2">Uncharacterized protein</fullName>
    </submittedName>
</protein>
<organism evidence="2 3">
    <name type="scientific">Brevundimonas olei</name>
    <dbReference type="NCBI Taxonomy" id="657642"/>
    <lineage>
        <taxon>Bacteria</taxon>
        <taxon>Pseudomonadati</taxon>
        <taxon>Pseudomonadota</taxon>
        <taxon>Alphaproteobacteria</taxon>
        <taxon>Caulobacterales</taxon>
        <taxon>Caulobacteraceae</taxon>
        <taxon>Brevundimonas</taxon>
    </lineage>
</organism>
<feature type="signal peptide" evidence="1">
    <location>
        <begin position="1"/>
        <end position="35"/>
    </location>
</feature>
<evidence type="ECO:0000256" key="1">
    <source>
        <dbReference type="SAM" id="SignalP"/>
    </source>
</evidence>
<dbReference type="RefSeq" id="WP_338575884.1">
    <property type="nucleotide sequence ID" value="NZ_CP146369.1"/>
</dbReference>
<gene>
    <name evidence="2" type="ORF">V8J38_11725</name>
</gene>
<sequence length="407" mass="43586">MKFSVSPRAIAPVTIAALALATAMLIAIAPGWAQAADASPTDRRAVERLPLNQNGGTWDAGHVQGVAVDVEGGFIYYSFTNLLAKYDLEGRLVGTLVGWTGHLGDLALNPVDGRLYGSLEYKADEAFYIAVIDVAGLNEVGVEASRSDLFTTVHLAEVGRDYAADMDGDGRFDGDTADTRDHRYGASGIDGVAFGPRFGRRDGPVLLTVAYGVYGDVTRADNDHQVLLQYDIAAWDRYAQPLSEAAPHREGPAAVDGKYFVRTGNTTYGVQNLAYDAEAGRWFMGVYQGRKPEFPNYLLFAVDAEARPARGDLIGVPAASGQGWEQGMLLPLAPDGLEDPATGLRGWRWKADVGFQPLGRGLFYVAANSGGKGAQTADIALMRWTGDPQAAFAPVAAEERLRRLSAP</sequence>
<dbReference type="Proteomes" id="UP001363460">
    <property type="component" value="Chromosome"/>
</dbReference>
<keyword evidence="3" id="KW-1185">Reference proteome</keyword>
<name>A0ABZ2IC91_9CAUL</name>
<dbReference type="InterPro" id="IPR011041">
    <property type="entry name" value="Quinoprot_gluc/sorb_DH_b-prop"/>
</dbReference>
<feature type="chain" id="PRO_5045702929" evidence="1">
    <location>
        <begin position="36"/>
        <end position="407"/>
    </location>
</feature>
<dbReference type="EMBL" id="CP146369">
    <property type="protein sequence ID" value="WWT53919.1"/>
    <property type="molecule type" value="Genomic_DNA"/>
</dbReference>
<accession>A0ABZ2IC91</accession>
<proteinExistence type="predicted"/>
<reference evidence="2 3" key="1">
    <citation type="submission" date="2024-02" db="EMBL/GenBank/DDBJ databases">
        <title>Distribution and functional of Brevundimonas-related endobacteria within Verticillium dahliae.</title>
        <authorList>
            <person name="Zeng H."/>
        </authorList>
    </citation>
    <scope>NUCLEOTIDE SEQUENCE [LARGE SCALE GENOMIC DNA]</scope>
    <source>
        <strain evidence="2 3">TRM 44200</strain>
    </source>
</reference>
<keyword evidence="1" id="KW-0732">Signal</keyword>
<dbReference type="SUPFAM" id="SSF50952">
    <property type="entry name" value="Soluble quinoprotein glucose dehydrogenase"/>
    <property type="match status" value="1"/>
</dbReference>
<evidence type="ECO:0000313" key="3">
    <source>
        <dbReference type="Proteomes" id="UP001363460"/>
    </source>
</evidence>
<evidence type="ECO:0000313" key="2">
    <source>
        <dbReference type="EMBL" id="WWT53919.1"/>
    </source>
</evidence>